<proteinExistence type="predicted"/>
<organism evidence="3">
    <name type="scientific">Catillopecten margaritatus gill symbiont</name>
    <dbReference type="NCBI Taxonomy" id="3083288"/>
    <lineage>
        <taxon>Bacteria</taxon>
        <taxon>Pseudomonadati</taxon>
        <taxon>Pseudomonadota</taxon>
        <taxon>Gammaproteobacteria</taxon>
        <taxon>sulfur-oxidizing symbionts</taxon>
    </lineage>
</organism>
<dbReference type="Pfam" id="PF15738">
    <property type="entry name" value="YafQ_toxin"/>
    <property type="match status" value="1"/>
</dbReference>
<dbReference type="GO" id="GO:0004521">
    <property type="term" value="F:RNA endonuclease activity"/>
    <property type="evidence" value="ECO:0007669"/>
    <property type="project" value="TreeGrafter"/>
</dbReference>
<dbReference type="InterPro" id="IPR004386">
    <property type="entry name" value="Toxin_YafQ-like"/>
</dbReference>
<feature type="active site" description="Proton donor" evidence="2">
    <location>
        <position position="85"/>
    </location>
</feature>
<dbReference type="PIRSF" id="PIRSF006156">
    <property type="entry name" value="YafQ"/>
    <property type="match status" value="1"/>
</dbReference>
<evidence type="ECO:0008006" key="4">
    <source>
        <dbReference type="Google" id="ProtNLM"/>
    </source>
</evidence>
<dbReference type="InterPro" id="IPR035093">
    <property type="entry name" value="RelE/ParE_toxin_dom_sf"/>
</dbReference>
<dbReference type="PANTHER" id="PTHR40588">
    <property type="entry name" value="MRNA INTERFERASE TOXIN YAFQ"/>
    <property type="match status" value="1"/>
</dbReference>
<accession>A0AAU6PI88</accession>
<dbReference type="AlphaFoldDB" id="A0AAU6PI88"/>
<evidence type="ECO:0000256" key="2">
    <source>
        <dbReference type="PIRSR" id="PIRSR006156-1"/>
    </source>
</evidence>
<evidence type="ECO:0000313" key="3">
    <source>
        <dbReference type="EMBL" id="WXU00712.1"/>
    </source>
</evidence>
<dbReference type="SUPFAM" id="SSF143011">
    <property type="entry name" value="RelE-like"/>
    <property type="match status" value="1"/>
</dbReference>
<protein>
    <recommendedName>
        <fullName evidence="4">Addiction module toxin RelE</fullName>
    </recommendedName>
</protein>
<dbReference type="PANTHER" id="PTHR40588:SF1">
    <property type="entry name" value="MRNA INTERFERASE TOXIN YAFQ"/>
    <property type="match status" value="1"/>
</dbReference>
<name>A0AAU6PI88_9GAMM</name>
<dbReference type="GO" id="GO:0006402">
    <property type="term" value="P:mRNA catabolic process"/>
    <property type="evidence" value="ECO:0007669"/>
    <property type="project" value="TreeGrafter"/>
</dbReference>
<dbReference type="GO" id="GO:0006415">
    <property type="term" value="P:translational termination"/>
    <property type="evidence" value="ECO:0007669"/>
    <property type="project" value="TreeGrafter"/>
</dbReference>
<dbReference type="Gene3D" id="3.30.2310.20">
    <property type="entry name" value="RelE-like"/>
    <property type="match status" value="1"/>
</dbReference>
<sequence length="90" mass="10543">MYKKLITRKSFEKEAKKVKLSEIHQAKFYIYVGKLLSNEILSIEARDHQLSGEYKHCKEFHLGGDMLVIYQITDNTLTLLRIGSHSQLFK</sequence>
<dbReference type="EMBL" id="CP138327">
    <property type="protein sequence ID" value="WXU00712.1"/>
    <property type="molecule type" value="Genomic_DNA"/>
</dbReference>
<evidence type="ECO:0000256" key="1">
    <source>
        <dbReference type="ARBA" id="ARBA00022649"/>
    </source>
</evidence>
<dbReference type="InterPro" id="IPR007712">
    <property type="entry name" value="RelE/ParE_toxin"/>
</dbReference>
<dbReference type="NCBIfam" id="TIGR02385">
    <property type="entry name" value="RelE_StbE"/>
    <property type="match status" value="1"/>
</dbReference>
<gene>
    <name evidence="3" type="ORF">Ctma_1441</name>
</gene>
<reference evidence="3" key="1">
    <citation type="submission" date="2023-10" db="EMBL/GenBank/DDBJ databases">
        <title>The first scallop-associated chemosynthetic bacterial symbiont.</title>
        <authorList>
            <person name="Lin Y.-T."/>
            <person name="Sun J."/>
            <person name="Ip J.C.-H."/>
            <person name="He X."/>
            <person name="Gao Z.-M."/>
            <person name="Perez M."/>
            <person name="Xu T."/>
            <person name="Qian P.-Y."/>
            <person name="Qiu J.-W."/>
        </authorList>
    </citation>
    <scope>NUCLEOTIDE SEQUENCE</scope>
    <source>
        <strain evidence="3">Gill1</strain>
    </source>
</reference>
<keyword evidence="1" id="KW-1277">Toxin-antitoxin system</keyword>